<keyword evidence="1" id="KW-0694">RNA-binding</keyword>
<evidence type="ECO:0000256" key="1">
    <source>
        <dbReference type="RuleBase" id="RU365006"/>
    </source>
</evidence>
<dbReference type="PANTHER" id="PTHR45922">
    <property type="entry name" value="CLEAVAGE AND POLYADENYLATION SPECIFICITY FACTOR SUBUNIT 2"/>
    <property type="match status" value="1"/>
</dbReference>
<dbReference type="Pfam" id="PF16661">
    <property type="entry name" value="Lactamase_B_6"/>
    <property type="match status" value="1"/>
</dbReference>
<protein>
    <recommendedName>
        <fullName evidence="1">Cleavage and polyadenylation specificity factor subunit 2</fullName>
    </recommendedName>
    <alternativeName>
        <fullName evidence="1">Cleavage and polyadenylation specificity factor 100 kDa subunit</fullName>
    </alternativeName>
</protein>
<dbReference type="GeneID" id="36320829"/>
<dbReference type="Gene3D" id="3.60.15.10">
    <property type="entry name" value="Ribonuclease Z/Hydroxyacylglutathione hydrolase-like"/>
    <property type="match status" value="2"/>
</dbReference>
<feature type="domain" description="Metallo-beta-lactamase" evidence="2">
    <location>
        <begin position="97"/>
        <end position="161"/>
    </location>
</feature>
<accession>A0A0F9WTV5</accession>
<organism evidence="3 4">
    <name type="scientific">Vairimorpha ceranae</name>
    <dbReference type="NCBI Taxonomy" id="40302"/>
    <lineage>
        <taxon>Eukaryota</taxon>
        <taxon>Fungi</taxon>
        <taxon>Fungi incertae sedis</taxon>
        <taxon>Microsporidia</taxon>
        <taxon>Nosematidae</taxon>
        <taxon>Vairimorpha</taxon>
    </lineage>
</organism>
<evidence type="ECO:0000313" key="3">
    <source>
        <dbReference type="EMBL" id="KKO76248.1"/>
    </source>
</evidence>
<comment type="similarity">
    <text evidence="1">Belongs to the metallo-beta-lactamase superfamily. RNA-metabolizing metallo-beta-lactamase-like family. CPSF2/YSH1 subfamily.</text>
</comment>
<dbReference type="SUPFAM" id="SSF56281">
    <property type="entry name" value="Metallo-hydrolase/oxidoreductase"/>
    <property type="match status" value="1"/>
</dbReference>
<dbReference type="RefSeq" id="XP_024331990.1">
    <property type="nucleotide sequence ID" value="XM_024475881.1"/>
</dbReference>
<evidence type="ECO:0000259" key="2">
    <source>
        <dbReference type="Pfam" id="PF16661"/>
    </source>
</evidence>
<comment type="caution">
    <text evidence="3">The sequence shown here is derived from an EMBL/GenBank/DDBJ whole genome shotgun (WGS) entry which is preliminary data.</text>
</comment>
<gene>
    <name evidence="3" type="ORF">AAJ76_500072882</name>
</gene>
<dbReference type="GO" id="GO:0006398">
    <property type="term" value="P:mRNA 3'-end processing by stem-loop binding and cleavage"/>
    <property type="evidence" value="ECO:0007669"/>
    <property type="project" value="InterPro"/>
</dbReference>
<dbReference type="Proteomes" id="UP000034350">
    <property type="component" value="Unassembled WGS sequence"/>
</dbReference>
<dbReference type="PANTHER" id="PTHR45922:SF1">
    <property type="entry name" value="CLEAVAGE AND POLYADENYLATION SPECIFICITY FACTOR SUBUNIT 2"/>
    <property type="match status" value="1"/>
</dbReference>
<proteinExistence type="inferred from homology"/>
<sequence length="632" mass="74392">MKNIITFEPLIETFKEVYCHLLTINNTRILINCGGDLSFYTQELLNIINSCDCILVTSFDSACINGLWTILDRGYFKPVYMSVPIKEYSLIFHPFEYKNIFEIKYLQPFNVNNVQICAFASGNSLGASLFKITSNLENIYVGYNINHRKENHLNGIDLKNITDSYVFITNTNYCIKENINSSTRNEQFLNLIKNWFTSKNKKMIIYVTYPRLHEIGLLLNTIKDKKIVILDKYIKKFINKSKNMIEWSNTSLIEQNDVYEYSNIEKVEYYSLLNDFDICILLDDDISLLDKFNDENLCVIFIDKKFNITHKPIYQYNGSYEIKTDIKENDIFEESSEEEIEKHWSELKNELKFDYNGNIIEESTLNTNDLFLETYRDIYGYPSLEPIKKKICYKTKDKFNLYKKIRNYDDYGEYIDKEKFVVKIERNERILEPVTTVKVYSETKKLIKSDFIPKCKMQIFNLQGSSDLKNIKVILQNIDSKKILLVEDSLVNAKFMYSYLLCAVKNVQICNSLINLSSSKNINILNVSDIMNNMENEGVKVYNSKMFRFKGFREDDKLKYIERPDKITVCDFNNLTKKLMSVNLKIEKNKNVYVVQDKVRVKIEQDKIILDGEVGDIYYHIKDIIYDSIISL</sequence>
<evidence type="ECO:0000313" key="4">
    <source>
        <dbReference type="Proteomes" id="UP000034350"/>
    </source>
</evidence>
<dbReference type="OMA" id="MHVGGDM"/>
<keyword evidence="4" id="KW-1185">Reference proteome</keyword>
<dbReference type="VEuPathDB" id="MicrosporidiaDB:G9O61_00g003680"/>
<dbReference type="VEuPathDB" id="MicrosporidiaDB:AAJ76_500072882"/>
<dbReference type="InterPro" id="IPR001279">
    <property type="entry name" value="Metallo-B-lactamas"/>
</dbReference>
<dbReference type="GO" id="GO:0003723">
    <property type="term" value="F:RNA binding"/>
    <property type="evidence" value="ECO:0007669"/>
    <property type="project" value="UniProtKB-KW"/>
</dbReference>
<dbReference type="InterPro" id="IPR036866">
    <property type="entry name" value="RibonucZ/Hydroxyglut_hydro"/>
</dbReference>
<dbReference type="InterPro" id="IPR027075">
    <property type="entry name" value="CPSF2"/>
</dbReference>
<dbReference type="VEuPathDB" id="MicrosporidiaDB:NCER_100929"/>
<reference evidence="3 4" key="1">
    <citation type="journal article" date="2015" name="Environ. Microbiol.">
        <title>Genome analyses suggest the presence of polyploidy and recent human-driven expansions in eight global populations of the honeybee pathogen Nosema ceranae.</title>
        <authorList>
            <person name="Pelin A."/>
            <person name="Selman M."/>
            <person name="Aris-Brosou S."/>
            <person name="Farinelli L."/>
            <person name="Corradi N."/>
        </authorList>
    </citation>
    <scope>NUCLEOTIDE SEQUENCE [LARGE SCALE GENOMIC DNA]</scope>
    <source>
        <strain evidence="3 4">PA08 1199</strain>
    </source>
</reference>
<name>A0A0F9WTV5_9MICR</name>
<comment type="subcellular location">
    <subcellularLocation>
        <location evidence="1">Nucleus</location>
    </subcellularLocation>
</comment>
<dbReference type="OrthoDB" id="64353at2759"/>
<dbReference type="EMBL" id="JPQZ01000005">
    <property type="protein sequence ID" value="KKO76248.1"/>
    <property type="molecule type" value="Genomic_DNA"/>
</dbReference>
<keyword evidence="1" id="KW-0507">mRNA processing</keyword>
<dbReference type="AlphaFoldDB" id="A0A0F9WTV5"/>
<keyword evidence="1" id="KW-0539">Nucleus</keyword>
<dbReference type="GO" id="GO:0005847">
    <property type="term" value="C:mRNA cleavage and polyadenylation specificity factor complex"/>
    <property type="evidence" value="ECO:0007669"/>
    <property type="project" value="InterPro"/>
</dbReference>